<keyword evidence="3" id="KW-1185">Reference proteome</keyword>
<dbReference type="EMBL" id="ABJB010520621">
    <property type="status" value="NOT_ANNOTATED_CDS"/>
    <property type="molecule type" value="Genomic_DNA"/>
</dbReference>
<dbReference type="PaxDb" id="6945-B7QGM8"/>
<evidence type="ECO:0000313" key="2">
    <source>
        <dbReference type="EnsemblMetazoa" id="ISCW014845-PA"/>
    </source>
</evidence>
<dbReference type="AlphaFoldDB" id="B7QGM8"/>
<gene>
    <name evidence="1" type="ORF">IscW_ISCW014845</name>
</gene>
<dbReference type="VEuPathDB" id="VectorBase:ISCW014845"/>
<accession>B7QGM8</accession>
<evidence type="ECO:0000313" key="3">
    <source>
        <dbReference type="Proteomes" id="UP000001555"/>
    </source>
</evidence>
<dbReference type="EnsemblMetazoa" id="ISCW014845-RA">
    <property type="protein sequence ID" value="ISCW014845-PA"/>
    <property type="gene ID" value="ISCW014845"/>
</dbReference>
<dbReference type="VEuPathDB" id="VectorBase:ISCI014845"/>
<evidence type="ECO:0000313" key="1">
    <source>
        <dbReference type="EMBL" id="EEC18000.1"/>
    </source>
</evidence>
<proteinExistence type="predicted"/>
<reference evidence="2" key="2">
    <citation type="submission" date="2020-05" db="UniProtKB">
        <authorList>
            <consortium name="EnsemblMetazoa"/>
        </authorList>
    </citation>
    <scope>IDENTIFICATION</scope>
    <source>
        <strain evidence="2">wikel</strain>
    </source>
</reference>
<name>B7QGM8_IXOSC</name>
<sequence>MAYVLAGASSRNAKHRVPSAESHCALLPPAKCTTGEYGFASLRDCQEACEKSAGNG</sequence>
<dbReference type="HOGENOM" id="CLU_3016556_0_0_1"/>
<dbReference type="EMBL" id="DS932325">
    <property type="protein sequence ID" value="EEC18000.1"/>
    <property type="molecule type" value="Genomic_DNA"/>
</dbReference>
<organism>
    <name type="scientific">Ixodes scapularis</name>
    <name type="common">Black-legged tick</name>
    <name type="synonym">Deer tick</name>
    <dbReference type="NCBI Taxonomy" id="6945"/>
    <lineage>
        <taxon>Eukaryota</taxon>
        <taxon>Metazoa</taxon>
        <taxon>Ecdysozoa</taxon>
        <taxon>Arthropoda</taxon>
        <taxon>Chelicerata</taxon>
        <taxon>Arachnida</taxon>
        <taxon>Acari</taxon>
        <taxon>Parasitiformes</taxon>
        <taxon>Ixodida</taxon>
        <taxon>Ixodoidea</taxon>
        <taxon>Ixodidae</taxon>
        <taxon>Ixodinae</taxon>
        <taxon>Ixodes</taxon>
    </lineage>
</organism>
<dbReference type="InParanoid" id="B7QGM8"/>
<dbReference type="Proteomes" id="UP000001555">
    <property type="component" value="Unassembled WGS sequence"/>
</dbReference>
<reference evidence="1 3" key="1">
    <citation type="submission" date="2008-03" db="EMBL/GenBank/DDBJ databases">
        <title>Annotation of Ixodes scapularis.</title>
        <authorList>
            <consortium name="Ixodes scapularis Genome Project Consortium"/>
            <person name="Caler E."/>
            <person name="Hannick L.I."/>
            <person name="Bidwell S."/>
            <person name="Joardar V."/>
            <person name="Thiagarajan M."/>
            <person name="Amedeo P."/>
            <person name="Galinsky K.J."/>
            <person name="Schobel S."/>
            <person name="Inman J."/>
            <person name="Hostetler J."/>
            <person name="Miller J."/>
            <person name="Hammond M."/>
            <person name="Megy K."/>
            <person name="Lawson D."/>
            <person name="Kodira C."/>
            <person name="Sutton G."/>
            <person name="Meyer J."/>
            <person name="Hill C.A."/>
            <person name="Birren B."/>
            <person name="Nene V."/>
            <person name="Collins F."/>
            <person name="Alarcon-Chaidez F."/>
            <person name="Wikel S."/>
            <person name="Strausberg R."/>
        </authorList>
    </citation>
    <scope>NUCLEOTIDE SEQUENCE [LARGE SCALE GENOMIC DNA]</scope>
    <source>
        <strain evidence="3">Wikel</strain>
        <strain evidence="1">Wikel colony</strain>
    </source>
</reference>
<protein>
    <submittedName>
        <fullName evidence="1 2">Uncharacterized protein</fullName>
    </submittedName>
</protein>